<feature type="transmembrane region" description="Helical" evidence="2">
    <location>
        <begin position="32"/>
        <end position="51"/>
    </location>
</feature>
<name>A0A371J8J4_9FIRM</name>
<accession>A0A371J8J4</accession>
<sequence>MERWIKLNLYMGGAGILLCGASLIFINKIPLFLLPALFGVGITFKCTRNIYKNEGPPKSRKSYNQSKSRKRKK</sequence>
<comment type="caution">
    <text evidence="3">The sequence shown here is derived from an EMBL/GenBank/DDBJ whole genome shotgun (WGS) entry which is preliminary data.</text>
</comment>
<dbReference type="OrthoDB" id="1753665at2"/>
<proteinExistence type="predicted"/>
<protein>
    <submittedName>
        <fullName evidence="3">Uncharacterized protein</fullName>
    </submittedName>
</protein>
<feature type="transmembrane region" description="Helical" evidence="2">
    <location>
        <begin position="7"/>
        <end position="26"/>
    </location>
</feature>
<feature type="region of interest" description="Disordered" evidence="1">
    <location>
        <begin position="53"/>
        <end position="73"/>
    </location>
</feature>
<dbReference type="RefSeq" id="WP_094368543.1">
    <property type="nucleotide sequence ID" value="NZ_NOJY02000004.1"/>
</dbReference>
<keyword evidence="2" id="KW-0472">Membrane</keyword>
<evidence type="ECO:0000256" key="2">
    <source>
        <dbReference type="SAM" id="Phobius"/>
    </source>
</evidence>
<dbReference type="Proteomes" id="UP000215694">
    <property type="component" value="Unassembled WGS sequence"/>
</dbReference>
<keyword evidence="2" id="KW-1133">Transmembrane helix</keyword>
<organism evidence="3 4">
    <name type="scientific">Romboutsia weinsteinii</name>
    <dbReference type="NCBI Taxonomy" id="2020949"/>
    <lineage>
        <taxon>Bacteria</taxon>
        <taxon>Bacillati</taxon>
        <taxon>Bacillota</taxon>
        <taxon>Clostridia</taxon>
        <taxon>Peptostreptococcales</taxon>
        <taxon>Peptostreptococcaceae</taxon>
        <taxon>Romboutsia</taxon>
    </lineage>
</organism>
<keyword evidence="4" id="KW-1185">Reference proteome</keyword>
<reference evidence="3 4" key="1">
    <citation type="journal article" date="2017" name="Genome Announc.">
        <title>Draft Genome Sequence of Romboutsia weinsteinii sp. nov. Strain CCRI-19649(T) Isolated from Surface Water.</title>
        <authorList>
            <person name="Maheux A.F."/>
            <person name="Boudreau D.K."/>
            <person name="Berube E."/>
            <person name="Boissinot M."/>
            <person name="Cantin P."/>
            <person name="Raymond F."/>
            <person name="Corbeil J."/>
            <person name="Omar R.F."/>
            <person name="Bergeron M.G."/>
        </authorList>
    </citation>
    <scope>NUCLEOTIDE SEQUENCE [LARGE SCALE GENOMIC DNA]</scope>
    <source>
        <strain evidence="3 4">CCRI-19649</strain>
    </source>
</reference>
<evidence type="ECO:0000313" key="4">
    <source>
        <dbReference type="Proteomes" id="UP000215694"/>
    </source>
</evidence>
<keyword evidence="2" id="KW-0812">Transmembrane</keyword>
<evidence type="ECO:0000313" key="3">
    <source>
        <dbReference type="EMBL" id="RDY29033.1"/>
    </source>
</evidence>
<gene>
    <name evidence="3" type="ORF">CHL78_003695</name>
</gene>
<dbReference type="EMBL" id="NOJY02000004">
    <property type="protein sequence ID" value="RDY29033.1"/>
    <property type="molecule type" value="Genomic_DNA"/>
</dbReference>
<evidence type="ECO:0000256" key="1">
    <source>
        <dbReference type="SAM" id="MobiDB-lite"/>
    </source>
</evidence>
<dbReference type="AlphaFoldDB" id="A0A371J8J4"/>